<reference evidence="5" key="1">
    <citation type="submission" date="2015-08" db="EMBL/GenBank/DDBJ databases">
        <authorList>
            <person name="Varghese N."/>
        </authorList>
    </citation>
    <scope>NUCLEOTIDE SEQUENCE [LARGE SCALE GENOMIC DNA]</scope>
    <source>
        <strain evidence="5">DSM 18181</strain>
    </source>
</reference>
<dbReference type="InterPro" id="IPR049437">
    <property type="entry name" value="tRNA-synt_1c_C2"/>
</dbReference>
<dbReference type="InterPro" id="IPR020056">
    <property type="entry name" value="Rbsml_bL25/Gln-tRNA_synth_N"/>
</dbReference>
<evidence type="ECO:0000313" key="4">
    <source>
        <dbReference type="EMBL" id="CUB00367.1"/>
    </source>
</evidence>
<keyword evidence="1" id="KW-0648">Protein biosynthesis</keyword>
<proteinExistence type="predicted"/>
<organism evidence="4 5">
    <name type="scientific">Thiomonas bhubaneswarensis</name>
    <dbReference type="NCBI Taxonomy" id="339866"/>
    <lineage>
        <taxon>Bacteria</taxon>
        <taxon>Pseudomonadati</taxon>
        <taxon>Pseudomonadota</taxon>
        <taxon>Betaproteobacteria</taxon>
        <taxon>Burkholderiales</taxon>
        <taxon>Thiomonas</taxon>
    </lineage>
</organism>
<keyword evidence="4" id="KW-0436">Ligase</keyword>
<dbReference type="Gene3D" id="2.40.240.10">
    <property type="entry name" value="Ribosomal Protein L25, Chain P"/>
    <property type="match status" value="1"/>
</dbReference>
<dbReference type="InterPro" id="IPR011035">
    <property type="entry name" value="Ribosomal_bL25/Gln-tRNA_synth"/>
</dbReference>
<dbReference type="SUPFAM" id="SSF50715">
    <property type="entry name" value="Ribosomal protein L25-like"/>
    <property type="match status" value="1"/>
</dbReference>
<gene>
    <name evidence="4" type="ORF">Ga0061069_11342</name>
</gene>
<dbReference type="AlphaFoldDB" id="A0A0K6IAL0"/>
<feature type="domain" description="tRNA synthetases class I (E and Q) anti-codon binding" evidence="3">
    <location>
        <begin position="36"/>
        <end position="109"/>
    </location>
</feature>
<dbReference type="GO" id="GO:0004819">
    <property type="term" value="F:glutamine-tRNA ligase activity"/>
    <property type="evidence" value="ECO:0007669"/>
    <property type="project" value="TreeGrafter"/>
</dbReference>
<dbReference type="PANTHER" id="PTHR43097:SF5">
    <property type="entry name" value="GLUTAMATE--TRNA LIGASE"/>
    <property type="match status" value="1"/>
</dbReference>
<accession>A0A0K6IAL0</accession>
<keyword evidence="4" id="KW-0030">Aminoacyl-tRNA synthetase</keyword>
<dbReference type="InterPro" id="IPR050132">
    <property type="entry name" value="Gln/Glu-tRNA_Ligase"/>
</dbReference>
<evidence type="ECO:0000313" key="5">
    <source>
        <dbReference type="Proteomes" id="UP000183649"/>
    </source>
</evidence>
<evidence type="ECO:0000259" key="3">
    <source>
        <dbReference type="Pfam" id="PF20974"/>
    </source>
</evidence>
<evidence type="ECO:0000256" key="1">
    <source>
        <dbReference type="ARBA" id="ARBA00022917"/>
    </source>
</evidence>
<dbReference type="Pfam" id="PF20974">
    <property type="entry name" value="tRNA-synt_1c_C2"/>
    <property type="match status" value="1"/>
</dbReference>
<keyword evidence="5" id="KW-1185">Reference proteome</keyword>
<dbReference type="STRING" id="339866.GCA_001418255_02877"/>
<protein>
    <recommendedName>
        <fullName evidence="2">50S ribosomal protein L25</fullName>
    </recommendedName>
</protein>
<dbReference type="PANTHER" id="PTHR43097">
    <property type="entry name" value="GLUTAMINE-TRNA LIGASE"/>
    <property type="match status" value="1"/>
</dbReference>
<name>A0A0K6IAL0_9BURK</name>
<sequence>MQNHLHELRDTYRMTVNTQGSQRNNSGADSVKPKATITWVGAADGVSAEVRLYDRLFTDPQPDAGGKNFLDALNPDSLKVVTAVVEPSLAAAKPDQKFQFERHGYFVADRADHGVDGKVVFNRVTGLKDSWGR</sequence>
<dbReference type="EMBL" id="CYHF01000013">
    <property type="protein sequence ID" value="CUB00367.1"/>
    <property type="molecule type" value="Genomic_DNA"/>
</dbReference>
<dbReference type="Proteomes" id="UP000183649">
    <property type="component" value="Unassembled WGS sequence"/>
</dbReference>
<dbReference type="GO" id="GO:0005829">
    <property type="term" value="C:cytosol"/>
    <property type="evidence" value="ECO:0007669"/>
    <property type="project" value="TreeGrafter"/>
</dbReference>
<dbReference type="GO" id="GO:0006425">
    <property type="term" value="P:glutaminyl-tRNA aminoacylation"/>
    <property type="evidence" value="ECO:0007669"/>
    <property type="project" value="TreeGrafter"/>
</dbReference>
<evidence type="ECO:0000256" key="2">
    <source>
        <dbReference type="ARBA" id="ARBA00035479"/>
    </source>
</evidence>